<dbReference type="Gene3D" id="2.60.120.10">
    <property type="entry name" value="Jelly Rolls"/>
    <property type="match status" value="1"/>
</dbReference>
<dbReference type="InterPro" id="IPR014710">
    <property type="entry name" value="RmlC-like_jellyroll"/>
</dbReference>
<dbReference type="GO" id="GO:0006355">
    <property type="term" value="P:regulation of DNA-templated transcription"/>
    <property type="evidence" value="ECO:0007669"/>
    <property type="project" value="InterPro"/>
</dbReference>
<evidence type="ECO:0000313" key="7">
    <source>
        <dbReference type="EMBL" id="RWX75874.1"/>
    </source>
</evidence>
<dbReference type="SMART" id="SM00100">
    <property type="entry name" value="cNMP"/>
    <property type="match status" value="1"/>
</dbReference>
<dbReference type="PROSITE" id="PS51063">
    <property type="entry name" value="HTH_CRP_2"/>
    <property type="match status" value="1"/>
</dbReference>
<dbReference type="InterPro" id="IPR018490">
    <property type="entry name" value="cNMP-bd_dom_sf"/>
</dbReference>
<dbReference type="InterPro" id="IPR036388">
    <property type="entry name" value="WH-like_DNA-bd_sf"/>
</dbReference>
<keyword evidence="1" id="KW-0805">Transcription regulation</keyword>
<dbReference type="InterPro" id="IPR012318">
    <property type="entry name" value="HTH_CRP"/>
</dbReference>
<evidence type="ECO:0000259" key="6">
    <source>
        <dbReference type="PROSITE" id="PS51063"/>
    </source>
</evidence>
<name>A0A444LDU7_9HYPH</name>
<feature type="domain" description="HTH crp-type" evidence="6">
    <location>
        <begin position="147"/>
        <end position="213"/>
    </location>
</feature>
<evidence type="ECO:0000256" key="1">
    <source>
        <dbReference type="ARBA" id="ARBA00023015"/>
    </source>
</evidence>
<dbReference type="RefSeq" id="WP_128444753.1">
    <property type="nucleotide sequence ID" value="NZ_SBIP01000004.1"/>
</dbReference>
<keyword evidence="2" id="KW-0238">DNA-binding</keyword>
<keyword evidence="3" id="KW-0804">Transcription</keyword>
<accession>A0A444LDU7</accession>
<sequence>MSVSMRQNYRNVLLNACSAECLALLEPHLELVQLSKGDIIASPAEAILCVYFLEDCLVSTVSHLDEERDVELGIVGREGISGQAVVLGDDRTPFTVRVQMPGMAWQLKTDDLRRVMEASQPLRNLLLLFVRAQELQLASTAAANQRGSVEERLARCILMGFDRIDGDRFHATHDTLAWLISVRRPSITDALHALEGKGFIRSVRNMIIIRDVDGLRTYAGAIYGLAEREYARLIGTDFREHRSPDSPAPIPNLFVSDEYPQDES</sequence>
<dbReference type="SUPFAM" id="SSF51206">
    <property type="entry name" value="cAMP-binding domain-like"/>
    <property type="match status" value="1"/>
</dbReference>
<dbReference type="OrthoDB" id="7506088at2"/>
<dbReference type="CDD" id="cd00038">
    <property type="entry name" value="CAP_ED"/>
    <property type="match status" value="1"/>
</dbReference>
<evidence type="ECO:0000259" key="5">
    <source>
        <dbReference type="PROSITE" id="PS50042"/>
    </source>
</evidence>
<evidence type="ECO:0000256" key="2">
    <source>
        <dbReference type="ARBA" id="ARBA00023125"/>
    </source>
</evidence>
<reference evidence="7 8" key="1">
    <citation type="submission" date="2019-01" db="EMBL/GenBank/DDBJ databases">
        <title>The draft genome of Rhizobium sp. 24NR.</title>
        <authorList>
            <person name="Liu L."/>
            <person name="Liang L."/>
            <person name="Shi S."/>
            <person name="Xu L."/>
            <person name="Wang X."/>
            <person name="Li L."/>
            <person name="Zhang X."/>
        </authorList>
    </citation>
    <scope>NUCLEOTIDE SEQUENCE [LARGE SCALE GENOMIC DNA]</scope>
    <source>
        <strain evidence="7 8">24NR</strain>
    </source>
</reference>
<dbReference type="InterPro" id="IPR036390">
    <property type="entry name" value="WH_DNA-bd_sf"/>
</dbReference>
<dbReference type="Pfam" id="PF00027">
    <property type="entry name" value="cNMP_binding"/>
    <property type="match status" value="1"/>
</dbReference>
<evidence type="ECO:0000256" key="4">
    <source>
        <dbReference type="SAM" id="MobiDB-lite"/>
    </source>
</evidence>
<dbReference type="Pfam" id="PF13545">
    <property type="entry name" value="HTH_Crp_2"/>
    <property type="match status" value="1"/>
</dbReference>
<evidence type="ECO:0000256" key="3">
    <source>
        <dbReference type="ARBA" id="ARBA00023163"/>
    </source>
</evidence>
<evidence type="ECO:0000313" key="8">
    <source>
        <dbReference type="Proteomes" id="UP000287687"/>
    </source>
</evidence>
<comment type="caution">
    <text evidence="7">The sequence shown here is derived from an EMBL/GenBank/DDBJ whole genome shotgun (WGS) entry which is preliminary data.</text>
</comment>
<feature type="region of interest" description="Disordered" evidence="4">
    <location>
        <begin position="241"/>
        <end position="264"/>
    </location>
</feature>
<dbReference type="AlphaFoldDB" id="A0A444LDU7"/>
<dbReference type="EMBL" id="SBIP01000004">
    <property type="protein sequence ID" value="RWX75874.1"/>
    <property type="molecule type" value="Genomic_DNA"/>
</dbReference>
<organism evidence="7 8">
    <name type="scientific">Neorhizobium lilium</name>
    <dbReference type="NCBI Taxonomy" id="2503024"/>
    <lineage>
        <taxon>Bacteria</taxon>
        <taxon>Pseudomonadati</taxon>
        <taxon>Pseudomonadota</taxon>
        <taxon>Alphaproteobacteria</taxon>
        <taxon>Hyphomicrobiales</taxon>
        <taxon>Rhizobiaceae</taxon>
        <taxon>Rhizobium/Agrobacterium group</taxon>
        <taxon>Neorhizobium</taxon>
    </lineage>
</organism>
<dbReference type="PROSITE" id="PS50042">
    <property type="entry name" value="CNMP_BINDING_3"/>
    <property type="match status" value="1"/>
</dbReference>
<gene>
    <name evidence="7" type="ORF">EPK99_19535</name>
</gene>
<protein>
    <submittedName>
        <fullName evidence="7">Crp/Fnr family transcriptional regulator</fullName>
    </submittedName>
</protein>
<dbReference type="InterPro" id="IPR000595">
    <property type="entry name" value="cNMP-bd_dom"/>
</dbReference>
<keyword evidence="8" id="KW-1185">Reference proteome</keyword>
<dbReference type="SUPFAM" id="SSF46785">
    <property type="entry name" value="Winged helix' DNA-binding domain"/>
    <property type="match status" value="1"/>
</dbReference>
<dbReference type="GO" id="GO:0003677">
    <property type="term" value="F:DNA binding"/>
    <property type="evidence" value="ECO:0007669"/>
    <property type="project" value="UniProtKB-KW"/>
</dbReference>
<dbReference type="Proteomes" id="UP000287687">
    <property type="component" value="Unassembled WGS sequence"/>
</dbReference>
<proteinExistence type="predicted"/>
<dbReference type="Gene3D" id="1.10.10.10">
    <property type="entry name" value="Winged helix-like DNA-binding domain superfamily/Winged helix DNA-binding domain"/>
    <property type="match status" value="1"/>
</dbReference>
<feature type="domain" description="Cyclic nucleotide-binding" evidence="5">
    <location>
        <begin position="13"/>
        <end position="116"/>
    </location>
</feature>